<reference evidence="17" key="1">
    <citation type="journal article" date="2004" name="Nature">
        <title>Genome duplication in the teleost fish Tetraodon nigroviridis reveals the early vertebrate proto-karyotype.</title>
        <authorList>
            <person name="Jaillon O."/>
            <person name="Aury J.-M."/>
            <person name="Brunet F."/>
            <person name="Petit J.-L."/>
            <person name="Stange-Thomann N."/>
            <person name="Mauceli E."/>
            <person name="Bouneau L."/>
            <person name="Fischer C."/>
            <person name="Ozouf-Costaz C."/>
            <person name="Bernot A."/>
            <person name="Nicaud S."/>
            <person name="Jaffe D."/>
            <person name="Fisher S."/>
            <person name="Lutfalla G."/>
            <person name="Dossat C."/>
            <person name="Segurens B."/>
            <person name="Dasilva C."/>
            <person name="Salanoubat M."/>
            <person name="Levy M."/>
            <person name="Boudet N."/>
            <person name="Castellano S."/>
            <person name="Anthouard V."/>
            <person name="Jubin C."/>
            <person name="Castelli V."/>
            <person name="Katinka M."/>
            <person name="Vacherie B."/>
            <person name="Biemont C."/>
            <person name="Skalli Z."/>
            <person name="Cattolico L."/>
            <person name="Poulain J."/>
            <person name="De Berardinis V."/>
            <person name="Cruaud C."/>
            <person name="Duprat S."/>
            <person name="Brottier P."/>
            <person name="Coutanceau J.-P."/>
            <person name="Gouzy J."/>
            <person name="Parra G."/>
            <person name="Lardier G."/>
            <person name="Chapple C."/>
            <person name="McKernan K.J."/>
            <person name="McEwan P."/>
            <person name="Bosak S."/>
            <person name="Kellis M."/>
            <person name="Volff J.-N."/>
            <person name="Guigo R."/>
            <person name="Zody M.C."/>
            <person name="Mesirov J."/>
            <person name="Lindblad-Toh K."/>
            <person name="Birren B."/>
            <person name="Nusbaum C."/>
            <person name="Kahn D."/>
            <person name="Robinson-Rechavi M."/>
            <person name="Laudet V."/>
            <person name="Schachter V."/>
            <person name="Quetier F."/>
            <person name="Saurin W."/>
            <person name="Scarpelli C."/>
            <person name="Wincker P."/>
            <person name="Lander E.S."/>
            <person name="Weissenbach J."/>
            <person name="Roest Crollius H."/>
        </authorList>
    </citation>
    <scope>NUCLEOTIDE SEQUENCE [LARGE SCALE GENOMIC DNA]</scope>
</reference>
<dbReference type="InterPro" id="IPR051336">
    <property type="entry name" value="RhoGEF_Guanine_NuclExch_SF"/>
</dbReference>
<dbReference type="Pfam" id="PF00435">
    <property type="entry name" value="Spectrin"/>
    <property type="match status" value="1"/>
</dbReference>
<dbReference type="Pfam" id="PF14604">
    <property type="entry name" value="SH3_9"/>
    <property type="match status" value="1"/>
</dbReference>
<evidence type="ECO:0000256" key="7">
    <source>
        <dbReference type="ARBA" id="ARBA00022737"/>
    </source>
</evidence>
<dbReference type="InterPro" id="IPR058918">
    <property type="entry name" value="KALRN/TRIO-like_spectrin"/>
</dbReference>
<dbReference type="Gene3D" id="2.30.30.40">
    <property type="entry name" value="SH3 Domains"/>
    <property type="match status" value="1"/>
</dbReference>
<dbReference type="GO" id="GO:0035556">
    <property type="term" value="P:intracellular signal transduction"/>
    <property type="evidence" value="ECO:0007669"/>
    <property type="project" value="TreeGrafter"/>
</dbReference>
<organism evidence="17">
    <name type="scientific">Tetraodon nigroviridis</name>
    <name type="common">Spotted green pufferfish</name>
    <name type="synonym">Chelonodon nigroviridis</name>
    <dbReference type="NCBI Taxonomy" id="99883"/>
    <lineage>
        <taxon>Eukaryota</taxon>
        <taxon>Metazoa</taxon>
        <taxon>Chordata</taxon>
        <taxon>Craniata</taxon>
        <taxon>Vertebrata</taxon>
        <taxon>Euteleostomi</taxon>
        <taxon>Actinopterygii</taxon>
        <taxon>Neopterygii</taxon>
        <taxon>Teleostei</taxon>
        <taxon>Neoteleostei</taxon>
        <taxon>Acanthomorphata</taxon>
        <taxon>Eupercaria</taxon>
        <taxon>Tetraodontiformes</taxon>
        <taxon>Tetradontoidea</taxon>
        <taxon>Tetraodontidae</taxon>
        <taxon>Tetraodon</taxon>
    </lineage>
</organism>
<comment type="caution">
    <text evidence="17">The sequence shown here is derived from an EMBL/GenBank/DDBJ whole genome shotgun (WGS) entry which is preliminary data.</text>
</comment>
<dbReference type="GO" id="GO:0005737">
    <property type="term" value="C:cytoplasm"/>
    <property type="evidence" value="ECO:0007669"/>
    <property type="project" value="UniProtKB-SubCell"/>
</dbReference>
<dbReference type="EMBL" id="CAAE01014997">
    <property type="protein sequence ID" value="CAG08207.1"/>
    <property type="molecule type" value="Genomic_DNA"/>
</dbReference>
<evidence type="ECO:0000256" key="6">
    <source>
        <dbReference type="ARBA" id="ARBA00022679"/>
    </source>
</evidence>
<dbReference type="PROSITE" id="PS50191">
    <property type="entry name" value="CRAL_TRIO"/>
    <property type="match status" value="1"/>
</dbReference>
<dbReference type="InterPro" id="IPR028570">
    <property type="entry name" value="Kalirin_TRIO_SH3_1"/>
</dbReference>
<gene>
    <name evidence="17" type="ORF">GSTENG00029117001</name>
</gene>
<evidence type="ECO:0000256" key="12">
    <source>
        <dbReference type="PROSITE-ProRule" id="PRU00192"/>
    </source>
</evidence>
<dbReference type="InterPro" id="IPR036865">
    <property type="entry name" value="CRAL-TRIO_dom_sf"/>
</dbReference>
<evidence type="ECO:0000256" key="5">
    <source>
        <dbReference type="ARBA" id="ARBA00022658"/>
    </source>
</evidence>
<feature type="domain" description="DH" evidence="15">
    <location>
        <begin position="1168"/>
        <end position="1343"/>
    </location>
</feature>
<dbReference type="SMART" id="SM00325">
    <property type="entry name" value="RhoGEF"/>
    <property type="match status" value="1"/>
</dbReference>
<dbReference type="FunFam" id="3.40.525.10:FF:000003">
    <property type="entry name" value="kalirin isoform X2"/>
    <property type="match status" value="1"/>
</dbReference>
<dbReference type="CDD" id="cd11852">
    <property type="entry name" value="SH3_Kalirin_1"/>
    <property type="match status" value="1"/>
</dbReference>
<dbReference type="GO" id="GO:0019898">
    <property type="term" value="C:extrinsic component of membrane"/>
    <property type="evidence" value="ECO:0007669"/>
    <property type="project" value="TreeGrafter"/>
</dbReference>
<dbReference type="KEGG" id="tng:GSTEN00029117G001"/>
<keyword evidence="2 12" id="KW-0728">SH3 domain</keyword>
<dbReference type="InterPro" id="IPR011993">
    <property type="entry name" value="PH-like_dom_sf"/>
</dbReference>
<keyword evidence="8" id="KW-0547">Nucleotide-binding</keyword>
<dbReference type="Pfam" id="PF23323">
    <property type="entry name" value="Spectrin_6"/>
    <property type="match status" value="1"/>
</dbReference>
<evidence type="ECO:0000259" key="16">
    <source>
        <dbReference type="PROSITE" id="PS50191"/>
    </source>
</evidence>
<reference evidence="17" key="2">
    <citation type="submission" date="2004-02" db="EMBL/GenBank/DDBJ databases">
        <authorList>
            <consortium name="Genoscope"/>
            <consortium name="Whitehead Institute Centre for Genome Research"/>
        </authorList>
    </citation>
    <scope>NUCLEOTIDE SEQUENCE</scope>
</reference>
<name>Q4RTS5_TETNG</name>
<dbReference type="Pfam" id="PF13716">
    <property type="entry name" value="CRAL_TRIO_2"/>
    <property type="match status" value="1"/>
</dbReference>
<dbReference type="InterPro" id="IPR002017">
    <property type="entry name" value="Spectrin_repeat"/>
</dbReference>
<evidence type="ECO:0000313" key="17">
    <source>
        <dbReference type="EMBL" id="CAG08207.1"/>
    </source>
</evidence>
<dbReference type="Gene3D" id="1.20.58.60">
    <property type="match status" value="3"/>
</dbReference>
<evidence type="ECO:0000256" key="9">
    <source>
        <dbReference type="ARBA" id="ARBA00022777"/>
    </source>
</evidence>
<dbReference type="Gene3D" id="2.30.29.30">
    <property type="entry name" value="Pleckstrin-homology domain (PH domain)/Phosphotyrosine-binding domain (PTB)"/>
    <property type="match status" value="1"/>
</dbReference>
<evidence type="ECO:0000256" key="11">
    <source>
        <dbReference type="ARBA" id="ARBA00023157"/>
    </source>
</evidence>
<keyword evidence="5" id="KW-0344">Guanine-nucleotide releasing factor</keyword>
<keyword evidence="3" id="KW-0963">Cytoplasm</keyword>
<dbReference type="Gene3D" id="1.20.900.10">
    <property type="entry name" value="Dbl homology (DH) domain"/>
    <property type="match status" value="1"/>
</dbReference>
<feature type="domain" description="CRAL-TRIO" evidence="16">
    <location>
        <begin position="6"/>
        <end position="151"/>
    </location>
</feature>
<dbReference type="SMART" id="SM00150">
    <property type="entry name" value="SPEC"/>
    <property type="match status" value="5"/>
</dbReference>
<dbReference type="InterPro" id="IPR035899">
    <property type="entry name" value="DBL_dom_sf"/>
</dbReference>
<dbReference type="SUPFAM" id="SSF50729">
    <property type="entry name" value="PH domain-like"/>
    <property type="match status" value="1"/>
</dbReference>
<dbReference type="PROSITE" id="PS50002">
    <property type="entry name" value="SH3"/>
    <property type="match status" value="1"/>
</dbReference>
<evidence type="ECO:0000256" key="10">
    <source>
        <dbReference type="ARBA" id="ARBA00022840"/>
    </source>
</evidence>
<dbReference type="GO" id="GO:0005085">
    <property type="term" value="F:guanyl-nucleotide exchange factor activity"/>
    <property type="evidence" value="ECO:0007669"/>
    <property type="project" value="UniProtKB-KW"/>
</dbReference>
<evidence type="ECO:0000256" key="2">
    <source>
        <dbReference type="ARBA" id="ARBA00022443"/>
    </source>
</evidence>
<dbReference type="PROSITE" id="PS50010">
    <property type="entry name" value="DH_2"/>
    <property type="match status" value="1"/>
</dbReference>
<dbReference type="SMART" id="SM00516">
    <property type="entry name" value="SEC14"/>
    <property type="match status" value="1"/>
</dbReference>
<dbReference type="InterPro" id="IPR000219">
    <property type="entry name" value="DH_dom"/>
</dbReference>
<dbReference type="GO" id="GO:0007411">
    <property type="term" value="P:axon guidance"/>
    <property type="evidence" value="ECO:0007669"/>
    <property type="project" value="TreeGrafter"/>
</dbReference>
<keyword evidence="7" id="KW-0677">Repeat</keyword>
<dbReference type="FunFam" id="1.20.900.10:FF:000001">
    <property type="entry name" value="Guanine nucleotide exchange factor DBS"/>
    <property type="match status" value="1"/>
</dbReference>
<keyword evidence="11" id="KW-1015">Disulfide bond</keyword>
<dbReference type="InterPro" id="IPR055251">
    <property type="entry name" value="SOS1_NGEF_PH"/>
</dbReference>
<dbReference type="FunFam" id="2.30.30.40:FF:000040">
    <property type="entry name" value="kalirin isoform X1"/>
    <property type="match status" value="1"/>
</dbReference>
<keyword evidence="9" id="KW-0418">Kinase</keyword>
<proteinExistence type="predicted"/>
<sequence>IKASDVLPVLKEKVAFVSGGRDKRGGPILTFPARSNHDRIKQEDLRRLVTYLSTVPSEDVCKRGFTVIIDMRGSKWELIKPLLKTLQEFFPAEICVALIIKPDNFWQKQKTNFGSAKFSFETSMVSVEGLAKLVDPSQLTDDFEGSLDYNHEEWMDLRVSLEEFMSNAVHLLSRLEDLQELLSKKDFPADVEGSRRLIEEHTQLKKKVLKAPVEELDREGQRLLQCIRSSDGFSGKNCISGSADFQSLVPKVIQPMLNAGIVTSLFMNCEMAPDGSCHINPPLCQVASLLDKLHSTRQHLHQMWHVRKLKLDQCFQLRLFEQDAEKMFDWISHNKEVFLQSHTEIGRSYQHAVELQTQHNHFTMNSMNAYVNINRIMSVASRLAEAGHYASTQIKQISGQLDQDWKSFAAALDERSTILAMSSVFHQKAKQFLSEVEAWCKVCSEGGLPSEMQELELAIHRHQSLYEQVTQAYTEVSQDGKALLDVLQRPLSPGNSESLTATANYSKAVSTVVLFLFFQRQESEMISVDILKTSELFCRFIASWMLCMRSSTISGVLRISGSIERFDCTRGCSCACSSRTSNRYAHRGQGKQGLPNRLERTITSWILQIAFKFFFFFQFCVNKQGYMALCLADICKTTYTNADKLLEAAEQLAQTGECDPEEIYKAARHLEVRIQDFVRRVEHRKLLLDMSVSFHTHTKELWSWMEELQKQLLDDVCCDSVDSVQSLIQQFQQQQTATLEATLNVIKEGEELIQQLSAEDIGLAEQRLKRHAERKAAMNNMTYEVMQQGQDLHQYIMEVQASGIELTAEKDMDLASQVQELLEFLHEKQQEVDLNAQHTHTRLEQTLQLRHLQAEVKQSLFHANSLQKTHQSALQVQQKAEMMLQAGHYDPEAIRNCAEKVAVHWQQLMLKMEDRLKLVNASVAFYKTSEQVHEDATPPLRVCSVLESLEQEYRRDEDWCGSHDKLGMSSDSDHLLPLISKHLEQKEAFLKACTLARRNAEVFLKYIHRNNVSMPGATSHARGPEQQVKAILNELLQRENRVLHFWTLKKRRLDQCQQFVVFERSAKQQTKDKVKLLIQLADNLVEKGHVHVTELKRWVSTVDRRYRDFSLRMAKYQESLERSLGVSSEDTKDLELDIIPASLTDDQAVKLRDPNHEVNEEKRRSARKKEFIMAELLQTEKTYVRDLQECLETYLWEMTNGVEEIPPGITNKEHIIFGNMQDIYDFHNNIFLKELINYEQLPEDVGHCFVTWADKFHIYVDYCKNKPDSSQLILEHAGTFFDDIQQRRGLANSISSYLIKPVQRITKYQLLLKELLSCCEEGKGEIKDGLEVMLGVPKRANDAMHLAMLEGFEENLEVQGELILQDSFQVWDPRSLIRKGRDRHLFLFEFSLVFSKEIKDSAGRTKYQYKSRLLVSLLGYFDHVYDEGQQTSELGVTEHIEGDPCKFALWAGRTPSSDNKTVLKMLINKISPVPTFIHPTEREGVEDGDSQGEGSSQPDTVSIASRTSQNTVDSDKLSGGCELTVVLHDFTAGCSTELSVCTGQTVELLERPSERPGWCLVRTTERTPPQEGLVPSSVLCVSHSRSSVEMDCFFSSGKGRKDKPEVQVYSKCPFCKNKLSAWFMILGNFV</sequence>
<dbReference type="InterPro" id="IPR001452">
    <property type="entry name" value="SH3_domain"/>
</dbReference>
<feature type="domain" description="SH3" evidence="14">
    <location>
        <begin position="1519"/>
        <end position="1584"/>
    </location>
</feature>
<dbReference type="InterPro" id="IPR018159">
    <property type="entry name" value="Spectrin/alpha-actinin"/>
</dbReference>
<accession>Q4RTS5</accession>
<dbReference type="FunFam" id="1.20.58.60:FF:000023">
    <property type="entry name" value="Kalirin RhoGEF kinase b"/>
    <property type="match status" value="1"/>
</dbReference>
<dbReference type="InterPro" id="IPR036028">
    <property type="entry name" value="SH3-like_dom_sf"/>
</dbReference>
<dbReference type="GO" id="GO:0016301">
    <property type="term" value="F:kinase activity"/>
    <property type="evidence" value="ECO:0007669"/>
    <property type="project" value="UniProtKB-KW"/>
</dbReference>
<feature type="compositionally biased region" description="Polar residues" evidence="13">
    <location>
        <begin position="1492"/>
        <end position="1512"/>
    </location>
</feature>
<dbReference type="SUPFAM" id="SSF48065">
    <property type="entry name" value="DBL homology domain (DH-domain)"/>
    <property type="match status" value="1"/>
</dbReference>
<evidence type="ECO:0000259" key="15">
    <source>
        <dbReference type="PROSITE" id="PS50010"/>
    </source>
</evidence>
<dbReference type="SUPFAM" id="SSF46966">
    <property type="entry name" value="Spectrin repeat"/>
    <property type="match status" value="5"/>
</dbReference>
<dbReference type="Pfam" id="PF00621">
    <property type="entry name" value="RhoGEF"/>
    <property type="match status" value="1"/>
</dbReference>
<dbReference type="GO" id="GO:0005524">
    <property type="term" value="F:ATP binding"/>
    <property type="evidence" value="ECO:0007669"/>
    <property type="project" value="UniProtKB-KW"/>
</dbReference>
<evidence type="ECO:0000256" key="3">
    <source>
        <dbReference type="ARBA" id="ARBA00022490"/>
    </source>
</evidence>
<feature type="region of interest" description="Disordered" evidence="13">
    <location>
        <begin position="1477"/>
        <end position="1515"/>
    </location>
</feature>
<dbReference type="GO" id="GO:0014069">
    <property type="term" value="C:postsynaptic density"/>
    <property type="evidence" value="ECO:0007669"/>
    <property type="project" value="TreeGrafter"/>
</dbReference>
<dbReference type="Pfam" id="PF22697">
    <property type="entry name" value="SOS1_NGEF_PH"/>
    <property type="match status" value="1"/>
</dbReference>
<dbReference type="PANTHER" id="PTHR22826:SF106">
    <property type="entry name" value="TRIO, ISOFORM A"/>
    <property type="match status" value="1"/>
</dbReference>
<evidence type="ECO:0000259" key="14">
    <source>
        <dbReference type="PROSITE" id="PS50002"/>
    </source>
</evidence>
<feature type="non-terminal residue" evidence="17">
    <location>
        <position position="1630"/>
    </location>
</feature>
<evidence type="ECO:0000256" key="4">
    <source>
        <dbReference type="ARBA" id="ARBA00022553"/>
    </source>
</evidence>
<dbReference type="SMART" id="SM00326">
    <property type="entry name" value="SH3"/>
    <property type="match status" value="1"/>
</dbReference>
<dbReference type="CDD" id="cd00176">
    <property type="entry name" value="SPEC"/>
    <property type="match status" value="2"/>
</dbReference>
<keyword evidence="10" id="KW-0067">ATP-binding</keyword>
<dbReference type="SUPFAM" id="SSF50044">
    <property type="entry name" value="SH3-domain"/>
    <property type="match status" value="1"/>
</dbReference>
<evidence type="ECO:0000256" key="13">
    <source>
        <dbReference type="SAM" id="MobiDB-lite"/>
    </source>
</evidence>
<dbReference type="CDD" id="cd00160">
    <property type="entry name" value="RhoGEF"/>
    <property type="match status" value="1"/>
</dbReference>
<keyword evidence="4" id="KW-0597">Phosphoprotein</keyword>
<comment type="subcellular location">
    <subcellularLocation>
        <location evidence="1">Cytoplasm</location>
    </subcellularLocation>
</comment>
<dbReference type="PANTHER" id="PTHR22826">
    <property type="entry name" value="RHO GUANINE EXCHANGE FACTOR-RELATED"/>
    <property type="match status" value="1"/>
</dbReference>
<evidence type="ECO:0000256" key="8">
    <source>
        <dbReference type="ARBA" id="ARBA00022741"/>
    </source>
</evidence>
<dbReference type="OrthoDB" id="10256089at2759"/>
<dbReference type="SUPFAM" id="SSF52087">
    <property type="entry name" value="CRAL/TRIO domain"/>
    <property type="match status" value="1"/>
</dbReference>
<evidence type="ECO:0000256" key="1">
    <source>
        <dbReference type="ARBA" id="ARBA00004496"/>
    </source>
</evidence>
<keyword evidence="6" id="KW-0808">Transferase</keyword>
<dbReference type="CDD" id="cd00170">
    <property type="entry name" value="SEC14"/>
    <property type="match status" value="1"/>
</dbReference>
<dbReference type="InterPro" id="IPR001251">
    <property type="entry name" value="CRAL-TRIO_dom"/>
</dbReference>
<dbReference type="Gene3D" id="3.40.525.10">
    <property type="entry name" value="CRAL-TRIO lipid binding domain"/>
    <property type="match status" value="1"/>
</dbReference>
<protein>
    <submittedName>
        <fullName evidence="17">(spotted green pufferfish) hypothetical protein</fullName>
    </submittedName>
</protein>